<dbReference type="Proteomes" id="UP000630142">
    <property type="component" value="Unassembled WGS sequence"/>
</dbReference>
<reference evidence="1" key="1">
    <citation type="journal article" date="2014" name="Int. J. Syst. Evol. Microbiol.">
        <title>Complete genome sequence of Corynebacterium casei LMG S-19264T (=DSM 44701T), isolated from a smear-ripened cheese.</title>
        <authorList>
            <consortium name="US DOE Joint Genome Institute (JGI-PGF)"/>
            <person name="Walter F."/>
            <person name="Albersmeier A."/>
            <person name="Kalinowski J."/>
            <person name="Ruckert C."/>
        </authorList>
    </citation>
    <scope>NUCLEOTIDE SEQUENCE</scope>
    <source>
        <strain evidence="1">KCTC 42249</strain>
    </source>
</reference>
<protein>
    <submittedName>
        <fullName evidence="1">Phytoene synthase</fullName>
    </submittedName>
</protein>
<gene>
    <name evidence="1" type="ORF">GCM10016234_10850</name>
</gene>
<dbReference type="RefSeq" id="WP_189502295.1">
    <property type="nucleotide sequence ID" value="NZ_BMZQ01000001.1"/>
</dbReference>
<name>A0A8J3DNG1_9HYPH</name>
<comment type="caution">
    <text evidence="1">The sequence shown here is derived from an EMBL/GenBank/DDBJ whole genome shotgun (WGS) entry which is preliminary data.</text>
</comment>
<proteinExistence type="predicted"/>
<sequence>MDSADADICREHVAQSDRDRYLSVLYAPEEKRPHLFALYAFNAEVAEITARAREALPGEIRLQWWRDVLTGGDYSGEGVPLANALLTTINEFKLPPFAFEAYLDARIGDLYADPFQDRTELEAYCGQTASATIQLASLVLDPAAARLAAEAAGHGGCAVGIAGLIRLMPLHRARGKCSVPLDLLKAAGLTPQSFLAGDNPVGVASAVDMMATLAREHYGKFAAAASALPTSLRPALLPVALTPAHLGKVKADKPFDEARPLSDLRRQWILMRSAARGW</sequence>
<dbReference type="Gene3D" id="1.10.600.10">
    <property type="entry name" value="Farnesyl Diphosphate Synthase"/>
    <property type="match status" value="1"/>
</dbReference>
<dbReference type="Pfam" id="PF00494">
    <property type="entry name" value="SQS_PSY"/>
    <property type="match status" value="1"/>
</dbReference>
<reference evidence="1" key="2">
    <citation type="submission" date="2020-09" db="EMBL/GenBank/DDBJ databases">
        <authorList>
            <person name="Sun Q."/>
            <person name="Kim S."/>
        </authorList>
    </citation>
    <scope>NUCLEOTIDE SEQUENCE</scope>
    <source>
        <strain evidence="1">KCTC 42249</strain>
    </source>
</reference>
<dbReference type="InterPro" id="IPR002060">
    <property type="entry name" value="Squ/phyt_synthse"/>
</dbReference>
<dbReference type="AlphaFoldDB" id="A0A8J3DNG1"/>
<dbReference type="SUPFAM" id="SSF48576">
    <property type="entry name" value="Terpenoid synthases"/>
    <property type="match status" value="1"/>
</dbReference>
<accession>A0A8J3DNG1</accession>
<organism evidence="1 2">
    <name type="scientific">Tianweitania populi</name>
    <dbReference type="NCBI Taxonomy" id="1607949"/>
    <lineage>
        <taxon>Bacteria</taxon>
        <taxon>Pseudomonadati</taxon>
        <taxon>Pseudomonadota</taxon>
        <taxon>Alphaproteobacteria</taxon>
        <taxon>Hyphomicrobiales</taxon>
        <taxon>Phyllobacteriaceae</taxon>
        <taxon>Tianweitania</taxon>
    </lineage>
</organism>
<evidence type="ECO:0000313" key="1">
    <source>
        <dbReference type="EMBL" id="GHD09764.1"/>
    </source>
</evidence>
<dbReference type="EMBL" id="BMZQ01000001">
    <property type="protein sequence ID" value="GHD09764.1"/>
    <property type="molecule type" value="Genomic_DNA"/>
</dbReference>
<evidence type="ECO:0000313" key="2">
    <source>
        <dbReference type="Proteomes" id="UP000630142"/>
    </source>
</evidence>
<dbReference type="InterPro" id="IPR008949">
    <property type="entry name" value="Isoprenoid_synthase_dom_sf"/>
</dbReference>
<keyword evidence="2" id="KW-1185">Reference proteome</keyword>